<dbReference type="RefSeq" id="WP_012571428.1">
    <property type="nucleotide sequence ID" value="NC_011529.1"/>
</dbReference>
<keyword evidence="2" id="KW-0812">Transmembrane</keyword>
<dbReference type="Gene3D" id="3.40.30.10">
    <property type="entry name" value="Glutaredoxin"/>
    <property type="match status" value="1"/>
</dbReference>
<name>B6YU14_THEON</name>
<sequence>MRRTALLLLFLLTVSLLSYAVAETQIDSNKVHFYMYGMSTCPHCQNMKKLIPEIYGPESLTYYELVNNEENQKLFGEQYKYTGIMGVPAVAITYNGTLYAIIEGEFNVSATPEIIEAAMENNGLILFVAGQAYIIKNETIIQKLQTIYVEHRLPEADTTETSEITTSTPSEDETTSTSENNDKVCGPGIMAVLVIVPIVLLRRRR</sequence>
<reference evidence="3 4" key="1">
    <citation type="journal article" date="2008" name="J. Bacteriol.">
        <title>The complete genome sequence of Thermococcus onnurineus NA1 reveals a mixed heterotrophic and carboxydotrophic metabolism.</title>
        <authorList>
            <person name="Lee H.S."/>
            <person name="Kang S.G."/>
            <person name="Bae S.S."/>
            <person name="Lim J.K."/>
            <person name="Cho Y."/>
            <person name="Kim Y.J."/>
            <person name="Jeon J.H."/>
            <person name="Cha S.S."/>
            <person name="Kwon K.K."/>
            <person name="Kim H.T."/>
            <person name="Park C.J."/>
            <person name="Lee H.W."/>
            <person name="Kim S.I."/>
            <person name="Chun J."/>
            <person name="Colwell R.R."/>
            <person name="Kim S.J."/>
            <person name="Lee J.H."/>
        </authorList>
    </citation>
    <scope>NUCLEOTIDE SEQUENCE [LARGE SCALE GENOMIC DNA]</scope>
    <source>
        <strain evidence="3 4">NA1</strain>
    </source>
</reference>
<protein>
    <submittedName>
        <fullName evidence="3">Glutaredoxin-related protein</fullName>
    </submittedName>
</protein>
<dbReference type="PROSITE" id="PS51354">
    <property type="entry name" value="GLUTAREDOXIN_2"/>
    <property type="match status" value="1"/>
</dbReference>
<keyword evidence="2" id="KW-1133">Transmembrane helix</keyword>
<evidence type="ECO:0000313" key="3">
    <source>
        <dbReference type="EMBL" id="ACJ15956.1"/>
    </source>
</evidence>
<dbReference type="OrthoDB" id="73564at2157"/>
<dbReference type="HOGENOM" id="CLU_120800_0_0_2"/>
<keyword evidence="4" id="KW-1185">Reference proteome</keyword>
<accession>B6YU14</accession>
<dbReference type="InterPro" id="IPR036249">
    <property type="entry name" value="Thioredoxin-like_sf"/>
</dbReference>
<evidence type="ECO:0000256" key="2">
    <source>
        <dbReference type="SAM" id="Phobius"/>
    </source>
</evidence>
<dbReference type="eggNOG" id="arCOG01975">
    <property type="taxonomic scope" value="Archaea"/>
</dbReference>
<dbReference type="STRING" id="523850.TON_0470"/>
<proteinExistence type="predicted"/>
<feature type="region of interest" description="Disordered" evidence="1">
    <location>
        <begin position="157"/>
        <end position="183"/>
    </location>
</feature>
<keyword evidence="2" id="KW-0472">Membrane</keyword>
<dbReference type="KEGG" id="ton:TON_0470"/>
<dbReference type="CDD" id="cd02947">
    <property type="entry name" value="TRX_family"/>
    <property type="match status" value="1"/>
</dbReference>
<dbReference type="GeneID" id="7016766"/>
<dbReference type="Proteomes" id="UP000002727">
    <property type="component" value="Chromosome"/>
</dbReference>
<evidence type="ECO:0000313" key="4">
    <source>
        <dbReference type="Proteomes" id="UP000002727"/>
    </source>
</evidence>
<dbReference type="PATRIC" id="fig|523850.10.peg.471"/>
<evidence type="ECO:0000256" key="1">
    <source>
        <dbReference type="SAM" id="MobiDB-lite"/>
    </source>
</evidence>
<dbReference type="SUPFAM" id="SSF52833">
    <property type="entry name" value="Thioredoxin-like"/>
    <property type="match status" value="1"/>
</dbReference>
<dbReference type="EMBL" id="CP000855">
    <property type="protein sequence ID" value="ACJ15956.1"/>
    <property type="molecule type" value="Genomic_DNA"/>
</dbReference>
<dbReference type="AlphaFoldDB" id="B6YU14"/>
<feature type="transmembrane region" description="Helical" evidence="2">
    <location>
        <begin position="184"/>
        <end position="201"/>
    </location>
</feature>
<feature type="compositionally biased region" description="Low complexity" evidence="1">
    <location>
        <begin position="159"/>
        <end position="179"/>
    </location>
</feature>
<gene>
    <name evidence="3" type="ordered locus">TON_0470</name>
</gene>
<organism evidence="3 4">
    <name type="scientific">Thermococcus onnurineus (strain NA1)</name>
    <dbReference type="NCBI Taxonomy" id="523850"/>
    <lineage>
        <taxon>Archaea</taxon>
        <taxon>Methanobacteriati</taxon>
        <taxon>Methanobacteriota</taxon>
        <taxon>Thermococci</taxon>
        <taxon>Thermococcales</taxon>
        <taxon>Thermococcaceae</taxon>
        <taxon>Thermococcus</taxon>
    </lineage>
</organism>